<dbReference type="Pfam" id="PF01458">
    <property type="entry name" value="SUFBD_core"/>
    <property type="match status" value="1"/>
</dbReference>
<evidence type="ECO:0000259" key="1">
    <source>
        <dbReference type="Pfam" id="PF01458"/>
    </source>
</evidence>
<dbReference type="InterPro" id="IPR000825">
    <property type="entry name" value="SUF_FeS_clus_asmbl_SufBD_core"/>
</dbReference>
<gene>
    <name evidence="2" type="ORF">F1654_00095</name>
</gene>
<evidence type="ECO:0000313" key="3">
    <source>
        <dbReference type="Proteomes" id="UP000325122"/>
    </source>
</evidence>
<dbReference type="AlphaFoldDB" id="A0A5M6ZJD5"/>
<protein>
    <submittedName>
        <fullName evidence="2">SufD family Fe-S cluster assembly protein</fullName>
    </submittedName>
</protein>
<dbReference type="PANTHER" id="PTHR43575">
    <property type="entry name" value="PROTEIN ABCI7, CHLOROPLASTIC"/>
    <property type="match status" value="1"/>
</dbReference>
<evidence type="ECO:0000313" key="2">
    <source>
        <dbReference type="EMBL" id="KAA5804450.1"/>
    </source>
</evidence>
<reference evidence="2 3" key="1">
    <citation type="submission" date="2019-09" db="EMBL/GenBank/DDBJ databases">
        <authorList>
            <person name="Kevbrin V."/>
            <person name="Grouzdev D.S."/>
        </authorList>
    </citation>
    <scope>NUCLEOTIDE SEQUENCE [LARGE SCALE GENOMIC DNA]</scope>
    <source>
        <strain evidence="2 3">G-192</strain>
    </source>
</reference>
<dbReference type="SUPFAM" id="SSF101960">
    <property type="entry name" value="Stabilizer of iron transporter SufD"/>
    <property type="match status" value="1"/>
</dbReference>
<organism evidence="2 3">
    <name type="scientific">Alkalicaulis satelles</name>
    <dbReference type="NCBI Taxonomy" id="2609175"/>
    <lineage>
        <taxon>Bacteria</taxon>
        <taxon>Pseudomonadati</taxon>
        <taxon>Pseudomonadota</taxon>
        <taxon>Alphaproteobacteria</taxon>
        <taxon>Maricaulales</taxon>
        <taxon>Maricaulaceae</taxon>
        <taxon>Alkalicaulis</taxon>
    </lineage>
</organism>
<dbReference type="InterPro" id="IPR055346">
    <property type="entry name" value="Fe-S_cluster_assembly_SufBD"/>
</dbReference>
<dbReference type="EMBL" id="VWOJ01000001">
    <property type="protein sequence ID" value="KAA5804450.1"/>
    <property type="molecule type" value="Genomic_DNA"/>
</dbReference>
<dbReference type="RefSeq" id="WP_150021481.1">
    <property type="nucleotide sequence ID" value="NZ_VWOJ01000001.1"/>
</dbReference>
<accession>A0A5M6ZJD5</accession>
<keyword evidence="3" id="KW-1185">Reference proteome</keyword>
<sequence length="363" mass="38536">MNALVKLSAFEAALAEALPEGDLRAELSARGLPHRRVEDWKWSDLRTALARFDPASPALTLTASRSPDRTAEPEHGERLMARLAGALGQGEVYELAPGERLSLDIRAEAGAGHKVIEVIVPDGAEAALHETYQAAPGALANIALVIRVGAGARLTRLIEQDASPDGVIVLTGELELAQGARAHQTTLGFGARLARLETRVRHAGGGAHLTLDGACHVGAGLHLDQTTIVRHEGPDGITRELFKSAAAPGGRAVFQGKIHVERPAQKTDAQMNHRALLLGEGAEIDAKPELEIYADDVVCAHGNALGALDAAALFYMRQRGLDDARARALLTESFLMEPLDAVADEAERERLKARLRASLGAVS</sequence>
<proteinExistence type="predicted"/>
<dbReference type="PANTHER" id="PTHR43575:SF1">
    <property type="entry name" value="PROTEIN ABCI7, CHLOROPLASTIC"/>
    <property type="match status" value="1"/>
</dbReference>
<name>A0A5M6ZJD5_9PROT</name>
<dbReference type="Proteomes" id="UP000325122">
    <property type="component" value="Unassembled WGS sequence"/>
</dbReference>
<dbReference type="InterPro" id="IPR037284">
    <property type="entry name" value="SUF_FeS_clus_asmbl_SufBD_sf"/>
</dbReference>
<feature type="domain" description="SUF system FeS cluster assembly SufBD core" evidence="1">
    <location>
        <begin position="112"/>
        <end position="334"/>
    </location>
</feature>
<comment type="caution">
    <text evidence="2">The sequence shown here is derived from an EMBL/GenBank/DDBJ whole genome shotgun (WGS) entry which is preliminary data.</text>
</comment>
<dbReference type="GO" id="GO:0016226">
    <property type="term" value="P:iron-sulfur cluster assembly"/>
    <property type="evidence" value="ECO:0007669"/>
    <property type="project" value="InterPro"/>
</dbReference>